<dbReference type="PANTHER" id="PTHR39337:SF1">
    <property type="entry name" value="BLR5642 PROTEIN"/>
    <property type="match status" value="1"/>
</dbReference>
<name>A0A426TZN1_9CHLR</name>
<accession>A0A426TZN1</accession>
<dbReference type="Pfam" id="PF04343">
    <property type="entry name" value="DUF488"/>
    <property type="match status" value="1"/>
</dbReference>
<gene>
    <name evidence="1" type="ORF">EI684_10975</name>
</gene>
<reference evidence="1 2" key="1">
    <citation type="submission" date="2018-12" db="EMBL/GenBank/DDBJ databases">
        <title>Genome Sequence of Candidatus Viridilinea halotolerans isolated from saline sulfide-rich spring.</title>
        <authorList>
            <person name="Grouzdev D.S."/>
            <person name="Burganskaya E.I."/>
            <person name="Krutkina M.S."/>
            <person name="Sukhacheva M.V."/>
            <person name="Gorlenko V.M."/>
        </authorList>
    </citation>
    <scope>NUCLEOTIDE SEQUENCE [LARGE SCALE GENOMIC DNA]</scope>
    <source>
        <strain evidence="1">Chok-6</strain>
    </source>
</reference>
<protein>
    <submittedName>
        <fullName evidence="1">DUF488 domain-containing protein</fullName>
    </submittedName>
</protein>
<dbReference type="EMBL" id="RSAS01000428">
    <property type="protein sequence ID" value="RRR71812.1"/>
    <property type="molecule type" value="Genomic_DNA"/>
</dbReference>
<dbReference type="InterPro" id="IPR007438">
    <property type="entry name" value="DUF488"/>
</dbReference>
<dbReference type="Proteomes" id="UP000280307">
    <property type="component" value="Unassembled WGS sequence"/>
</dbReference>
<evidence type="ECO:0000313" key="2">
    <source>
        <dbReference type="Proteomes" id="UP000280307"/>
    </source>
</evidence>
<dbReference type="PANTHER" id="PTHR39337">
    <property type="entry name" value="BLR5642 PROTEIN"/>
    <property type="match status" value="1"/>
</dbReference>
<proteinExistence type="predicted"/>
<comment type="caution">
    <text evidence="1">The sequence shown here is derived from an EMBL/GenBank/DDBJ whole genome shotgun (WGS) entry which is preliminary data.</text>
</comment>
<dbReference type="AlphaFoldDB" id="A0A426TZN1"/>
<sequence>MTEKIIYTIGHSTHSFEQFYDLLAVHNINCVIDVRSVPFSRIAPQYNKPILSSKLKTVEIRYSHFGSEFGARHTDMNLLDNDGKVDFEKVRKTEQFNQGIQRLHSGLGMGYRIVLMCSEADPFDCHRFAMISYQLVKEGISVRHILKNGKILNNTTLEDLLIKKYFKRLPQNSLFDGTVTIEDQIEFAYRLRNKDIAYSESESSQKEVA</sequence>
<organism evidence="1 2">
    <name type="scientific">Candidatus Viridilinea halotolerans</name>
    <dbReference type="NCBI Taxonomy" id="2491704"/>
    <lineage>
        <taxon>Bacteria</taxon>
        <taxon>Bacillati</taxon>
        <taxon>Chloroflexota</taxon>
        <taxon>Chloroflexia</taxon>
        <taxon>Chloroflexales</taxon>
        <taxon>Chloroflexineae</taxon>
        <taxon>Oscillochloridaceae</taxon>
        <taxon>Candidatus Viridilinea</taxon>
    </lineage>
</organism>
<evidence type="ECO:0000313" key="1">
    <source>
        <dbReference type="EMBL" id="RRR71812.1"/>
    </source>
</evidence>